<name>A0A840DME9_9MICO</name>
<dbReference type="GO" id="GO:0016616">
    <property type="term" value="F:oxidoreductase activity, acting on the CH-OH group of donors, NAD or NADP as acceptor"/>
    <property type="evidence" value="ECO:0007669"/>
    <property type="project" value="TreeGrafter"/>
</dbReference>
<evidence type="ECO:0000256" key="2">
    <source>
        <dbReference type="ARBA" id="ARBA00023002"/>
    </source>
</evidence>
<gene>
    <name evidence="4" type="ORF">F5897_000530</name>
</gene>
<dbReference type="Gene3D" id="3.40.50.720">
    <property type="entry name" value="NAD(P)-binding Rossmann-like Domain"/>
    <property type="match status" value="1"/>
</dbReference>
<keyword evidence="5" id="KW-1185">Reference proteome</keyword>
<dbReference type="PANTHER" id="PTHR24322:SF736">
    <property type="entry name" value="RETINOL DEHYDROGENASE 10"/>
    <property type="match status" value="1"/>
</dbReference>
<proteinExistence type="inferred from homology"/>
<keyword evidence="2" id="KW-0560">Oxidoreductase</keyword>
<dbReference type="SUPFAM" id="SSF51735">
    <property type="entry name" value="NAD(P)-binding Rossmann-fold domains"/>
    <property type="match status" value="1"/>
</dbReference>
<dbReference type="Pfam" id="PF00106">
    <property type="entry name" value="adh_short"/>
    <property type="match status" value="1"/>
</dbReference>
<evidence type="ECO:0000256" key="3">
    <source>
        <dbReference type="RuleBase" id="RU000363"/>
    </source>
</evidence>
<accession>A0A840DME9</accession>
<organism evidence="4 5">
    <name type="scientific">Canibacter oris</name>
    <dbReference type="NCBI Taxonomy" id="1365628"/>
    <lineage>
        <taxon>Bacteria</taxon>
        <taxon>Bacillati</taxon>
        <taxon>Actinomycetota</taxon>
        <taxon>Actinomycetes</taxon>
        <taxon>Micrococcales</taxon>
        <taxon>Microbacteriaceae</taxon>
        <taxon>Canibacter</taxon>
    </lineage>
</organism>
<dbReference type="Proteomes" id="UP000571183">
    <property type="component" value="Unassembled WGS sequence"/>
</dbReference>
<dbReference type="EMBL" id="JACIFD010000004">
    <property type="protein sequence ID" value="MBB4071238.1"/>
    <property type="molecule type" value="Genomic_DNA"/>
</dbReference>
<evidence type="ECO:0000256" key="1">
    <source>
        <dbReference type="ARBA" id="ARBA00006484"/>
    </source>
</evidence>
<dbReference type="PRINTS" id="PR00080">
    <property type="entry name" value="SDRFAMILY"/>
</dbReference>
<dbReference type="InterPro" id="IPR002347">
    <property type="entry name" value="SDR_fam"/>
</dbReference>
<evidence type="ECO:0000313" key="4">
    <source>
        <dbReference type="EMBL" id="MBB4071238.1"/>
    </source>
</evidence>
<dbReference type="RefSeq" id="WP_124824479.1">
    <property type="nucleotide sequence ID" value="NZ_JACIFD010000004.1"/>
</dbReference>
<dbReference type="InterPro" id="IPR036291">
    <property type="entry name" value="NAD(P)-bd_dom_sf"/>
</dbReference>
<sequence>MVAEVLEHARVVITGAASGLGALFAKFAAASGASKIVLLDVNEDALAEFSQQLRAVSKAELITYCVDLADTAQLESVAANILRDCGGVDVLVNNAGVVFAAPFWEHSVAQINTTMAVNTYAPMLLTQALLPVMLADVDRPKRILNIASAAGTLANPNMSVYAASKWAMIGWSDSLRLELKKFGKQHVRVTTFCPSYIATGMFAGAKGPLLTPIMTPEVAAKAAWEGMLSGKPYVLKPWTVKFAMILRGILPTAAWDFIAGRIFKVYNSMDNFKGR</sequence>
<comment type="similarity">
    <text evidence="1 3">Belongs to the short-chain dehydrogenases/reductases (SDR) family.</text>
</comment>
<dbReference type="PRINTS" id="PR00081">
    <property type="entry name" value="GDHRDH"/>
</dbReference>
<evidence type="ECO:0000313" key="5">
    <source>
        <dbReference type="Proteomes" id="UP000571183"/>
    </source>
</evidence>
<reference evidence="4" key="1">
    <citation type="submission" date="2020-08" db="EMBL/GenBank/DDBJ databases">
        <title>Sequencing the genomes of 1000 actinobacteria strains.</title>
        <authorList>
            <person name="Klenk H.-P."/>
        </authorList>
    </citation>
    <scope>NUCLEOTIDE SEQUENCE [LARGE SCALE GENOMIC DNA]</scope>
    <source>
        <strain evidence="4">DSM 27064</strain>
    </source>
</reference>
<dbReference type="InterPro" id="IPR020904">
    <property type="entry name" value="Sc_DH/Rdtase_CS"/>
</dbReference>
<protein>
    <submittedName>
        <fullName evidence="4">Short-subunit dehydrogenase</fullName>
    </submittedName>
</protein>
<dbReference type="PROSITE" id="PS00061">
    <property type="entry name" value="ADH_SHORT"/>
    <property type="match status" value="1"/>
</dbReference>
<dbReference type="AlphaFoldDB" id="A0A840DME9"/>
<comment type="caution">
    <text evidence="4">The sequence shown here is derived from an EMBL/GenBank/DDBJ whole genome shotgun (WGS) entry which is preliminary data.</text>
</comment>
<dbReference type="PANTHER" id="PTHR24322">
    <property type="entry name" value="PKSB"/>
    <property type="match status" value="1"/>
</dbReference>